<dbReference type="AlphaFoldDB" id="A0A815HAW3"/>
<feature type="domain" description="Acyltransferase 3" evidence="2">
    <location>
        <begin position="10"/>
        <end position="333"/>
    </location>
</feature>
<dbReference type="Proteomes" id="UP000681722">
    <property type="component" value="Unassembled WGS sequence"/>
</dbReference>
<dbReference type="Proteomes" id="UP000663829">
    <property type="component" value="Unassembled WGS sequence"/>
</dbReference>
<feature type="transmembrane region" description="Helical" evidence="1">
    <location>
        <begin position="170"/>
        <end position="192"/>
    </location>
</feature>
<dbReference type="PANTHER" id="PTHR23028:SF134">
    <property type="entry name" value="PUTATIVE (AFU_ORTHOLOGUE AFUA_4G08520)-RELATED"/>
    <property type="match status" value="1"/>
</dbReference>
<feature type="transmembrane region" description="Helical" evidence="1">
    <location>
        <begin position="241"/>
        <end position="263"/>
    </location>
</feature>
<feature type="transmembrane region" description="Helical" evidence="1">
    <location>
        <begin position="144"/>
        <end position="164"/>
    </location>
</feature>
<feature type="transmembrane region" description="Helical" evidence="1">
    <location>
        <begin position="378"/>
        <end position="396"/>
    </location>
</feature>
<dbReference type="EMBL" id="CAJNOQ010014846">
    <property type="protein sequence ID" value="CAF1349705.1"/>
    <property type="molecule type" value="Genomic_DNA"/>
</dbReference>
<dbReference type="GO" id="GO:0016747">
    <property type="term" value="F:acyltransferase activity, transferring groups other than amino-acyl groups"/>
    <property type="evidence" value="ECO:0007669"/>
    <property type="project" value="InterPro"/>
</dbReference>
<feature type="transmembrane region" description="Helical" evidence="1">
    <location>
        <begin position="314"/>
        <end position="338"/>
    </location>
</feature>
<keyword evidence="1" id="KW-0472">Membrane</keyword>
<evidence type="ECO:0000313" key="5">
    <source>
        <dbReference type="Proteomes" id="UP000663829"/>
    </source>
</evidence>
<feature type="transmembrane region" description="Helical" evidence="1">
    <location>
        <begin position="114"/>
        <end position="132"/>
    </location>
</feature>
<feature type="transmembrane region" description="Helical" evidence="1">
    <location>
        <begin position="204"/>
        <end position="221"/>
    </location>
</feature>
<keyword evidence="1" id="KW-1133">Transmembrane helix</keyword>
<evidence type="ECO:0000313" key="3">
    <source>
        <dbReference type="EMBL" id="CAF1349705.1"/>
    </source>
</evidence>
<proteinExistence type="predicted"/>
<gene>
    <name evidence="3" type="ORF">GPM918_LOCUS30843</name>
    <name evidence="4" type="ORF">SRO942_LOCUS31472</name>
</gene>
<dbReference type="InterPro" id="IPR002656">
    <property type="entry name" value="Acyl_transf_3_dom"/>
</dbReference>
<feature type="transmembrane region" description="Helical" evidence="1">
    <location>
        <begin position="48"/>
        <end position="65"/>
    </location>
</feature>
<dbReference type="InterPro" id="IPR050879">
    <property type="entry name" value="Acyltransferase_3"/>
</dbReference>
<comment type="caution">
    <text evidence="3">The sequence shown here is derived from an EMBL/GenBank/DDBJ whole genome shotgun (WGS) entry which is preliminary data.</text>
</comment>
<evidence type="ECO:0000259" key="2">
    <source>
        <dbReference type="Pfam" id="PF01757"/>
    </source>
</evidence>
<keyword evidence="5" id="KW-1185">Reference proteome</keyword>
<dbReference type="EMBL" id="CAJOBC010063691">
    <property type="protein sequence ID" value="CAF4218608.1"/>
    <property type="molecule type" value="Genomic_DNA"/>
</dbReference>
<feature type="transmembrane region" description="Helical" evidence="1">
    <location>
        <begin position="6"/>
        <end position="28"/>
    </location>
</feature>
<evidence type="ECO:0000313" key="4">
    <source>
        <dbReference type="EMBL" id="CAF4218608.1"/>
    </source>
</evidence>
<dbReference type="PANTHER" id="PTHR23028">
    <property type="entry name" value="ACETYLTRANSFERASE"/>
    <property type="match status" value="1"/>
</dbReference>
<evidence type="ECO:0000256" key="1">
    <source>
        <dbReference type="SAM" id="Phobius"/>
    </source>
</evidence>
<keyword evidence="1" id="KW-0812">Transmembrane</keyword>
<protein>
    <recommendedName>
        <fullName evidence="2">Acyltransferase 3 domain-containing protein</fullName>
    </recommendedName>
</protein>
<reference evidence="3" key="1">
    <citation type="submission" date="2021-02" db="EMBL/GenBank/DDBJ databases">
        <authorList>
            <person name="Nowell W R."/>
        </authorList>
    </citation>
    <scope>NUCLEOTIDE SEQUENCE</scope>
</reference>
<dbReference type="OrthoDB" id="10031269at2759"/>
<dbReference type="Pfam" id="PF01757">
    <property type="entry name" value="Acyl_transf_3"/>
    <property type="match status" value="1"/>
</dbReference>
<feature type="transmembrane region" description="Helical" evidence="1">
    <location>
        <begin position="284"/>
        <end position="302"/>
    </location>
</feature>
<name>A0A815HAW3_9BILA</name>
<organism evidence="3 5">
    <name type="scientific">Didymodactylos carnosus</name>
    <dbReference type="NCBI Taxonomy" id="1234261"/>
    <lineage>
        <taxon>Eukaryota</taxon>
        <taxon>Metazoa</taxon>
        <taxon>Spiralia</taxon>
        <taxon>Gnathifera</taxon>
        <taxon>Rotifera</taxon>
        <taxon>Eurotatoria</taxon>
        <taxon>Bdelloidea</taxon>
        <taxon>Philodinida</taxon>
        <taxon>Philodinidae</taxon>
        <taxon>Didymodactylos</taxon>
    </lineage>
</organism>
<accession>A0A815HAW3</accession>
<sequence length="420" mass="47696">MQHSPLRLLVAGEFAVSGFFVLSGHVLVHRYMQKKDSSILISGLIRRFPRLFIPSTISLLFYYSILHYRPWYGFNECHEIGEGTVEVNQTNLGYALVNTVGQYLWMPALYTIQWTMQVEFICSIVVYALAFLLTQRLVYRVRMFIYAVIALLLPIIWLATNGAIPKMVLYIQPFIFGILLSDLDANALLNPWRAMETGTRTQRVWFSLITICLLVFAIYFGSYPVFNTDVINGSGTIWAPLGWMFGWLWISVGGSCLLLAVLTSSHIQRMLTLKPVHFLGKVSFGVYLIHYIVLCALDATFIQWTARYIDRDVALVLALIFLAVPITLITAYIFHVFVDVPSIQLSYWMFLGLHTGCWKLNFINTKRTWISTATQRRMWIFLLCVLLLLIVVSAIPGSGSSCPLSFINGNTTTIPSLPKA</sequence>